<keyword evidence="1" id="KW-1133">Transmembrane helix</keyword>
<dbReference type="EMBL" id="JGZE01000004">
    <property type="protein sequence ID" value="KFI78170.1"/>
    <property type="molecule type" value="Genomic_DNA"/>
</dbReference>
<sequence length="209" mass="23139">MLSPDSGFMRGLNGLVDGIWLNVLMLLTSIPIITIGATLAAGHDTARRTLRGEGHLTKTYMRSFRNNFLQSTTIWLCFGPTLVAIAYTWATWRILPLLIAQFTVSILWAIGFEWAWALQARFSNPVGRTLINAFVFGISHAGTTLMLLIIDVAFAALLVCSWLYMPQGLFLLVILGYGSLLMLHVPLLERALAEYTTTGHSPTSPEGRR</sequence>
<feature type="transmembrane region" description="Helical" evidence="1">
    <location>
        <begin position="20"/>
        <end position="41"/>
    </location>
</feature>
<dbReference type="Pfam" id="PF04854">
    <property type="entry name" value="DUF624"/>
    <property type="match status" value="1"/>
</dbReference>
<keyword evidence="2" id="KW-0560">Oxidoreductase</keyword>
<evidence type="ECO:0000313" key="3">
    <source>
        <dbReference type="Proteomes" id="UP000029082"/>
    </source>
</evidence>
<accession>A0A087C4H0</accession>
<keyword evidence="3" id="KW-1185">Reference proteome</keyword>
<dbReference type="GO" id="GO:0004497">
    <property type="term" value="F:monooxygenase activity"/>
    <property type="evidence" value="ECO:0007669"/>
    <property type="project" value="UniProtKB-KW"/>
</dbReference>
<feature type="transmembrane region" description="Helical" evidence="1">
    <location>
        <begin position="68"/>
        <end position="89"/>
    </location>
</feature>
<evidence type="ECO:0000256" key="1">
    <source>
        <dbReference type="SAM" id="Phobius"/>
    </source>
</evidence>
<gene>
    <name evidence="2" type="ORF">BMON_1434</name>
</gene>
<dbReference type="Proteomes" id="UP000029082">
    <property type="component" value="Unassembled WGS sequence"/>
</dbReference>
<comment type="caution">
    <text evidence="2">The sequence shown here is derived from an EMBL/GenBank/DDBJ whole genome shotgun (WGS) entry which is preliminary data.</text>
</comment>
<keyword evidence="1" id="KW-0472">Membrane</keyword>
<feature type="transmembrane region" description="Helical" evidence="1">
    <location>
        <begin position="95"/>
        <end position="118"/>
    </location>
</feature>
<keyword evidence="2" id="KW-0503">Monooxygenase</keyword>
<keyword evidence="1" id="KW-0812">Transmembrane</keyword>
<feature type="transmembrane region" description="Helical" evidence="1">
    <location>
        <begin position="130"/>
        <end position="158"/>
    </location>
</feature>
<dbReference type="AlphaFoldDB" id="A0A087C4H0"/>
<dbReference type="STRING" id="1437603.GCA_000771525_01821"/>
<organism evidence="2 3">
    <name type="scientific">Bifidobacterium mongoliense DSM 21395</name>
    <dbReference type="NCBI Taxonomy" id="1437603"/>
    <lineage>
        <taxon>Bacteria</taxon>
        <taxon>Bacillati</taxon>
        <taxon>Actinomycetota</taxon>
        <taxon>Actinomycetes</taxon>
        <taxon>Bifidobacteriales</taxon>
        <taxon>Bifidobacteriaceae</taxon>
        <taxon>Bifidobacterium</taxon>
    </lineage>
</organism>
<feature type="transmembrane region" description="Helical" evidence="1">
    <location>
        <begin position="164"/>
        <end position="183"/>
    </location>
</feature>
<dbReference type="eggNOG" id="COG5578">
    <property type="taxonomic scope" value="Bacteria"/>
</dbReference>
<proteinExistence type="predicted"/>
<name>A0A087C4H0_9BIFI</name>
<reference evidence="2 3" key="1">
    <citation type="submission" date="2014-03" db="EMBL/GenBank/DDBJ databases">
        <title>Genomics of Bifidobacteria.</title>
        <authorList>
            <person name="Ventura M."/>
            <person name="Milani C."/>
            <person name="Lugli G.A."/>
        </authorList>
    </citation>
    <scope>NUCLEOTIDE SEQUENCE [LARGE SCALE GENOMIC DNA]</scope>
    <source>
        <strain evidence="2 3">DSM 21395</strain>
    </source>
</reference>
<protein>
    <submittedName>
        <fullName evidence="2">Beta-carotene 15,15-monooxygenase</fullName>
    </submittedName>
</protein>
<dbReference type="InterPro" id="IPR006938">
    <property type="entry name" value="DUF624"/>
</dbReference>
<evidence type="ECO:0000313" key="2">
    <source>
        <dbReference type="EMBL" id="KFI78170.1"/>
    </source>
</evidence>